<organism evidence="1 2">
    <name type="scientific">[Candida] jaroonii</name>
    <dbReference type="NCBI Taxonomy" id="467808"/>
    <lineage>
        <taxon>Eukaryota</taxon>
        <taxon>Fungi</taxon>
        <taxon>Dikarya</taxon>
        <taxon>Ascomycota</taxon>
        <taxon>Saccharomycotina</taxon>
        <taxon>Pichiomycetes</taxon>
        <taxon>Debaryomycetaceae</taxon>
        <taxon>Yamadazyma</taxon>
    </lineage>
</organism>
<name>A0ACA9Y693_9ASCO</name>
<reference evidence="1" key="1">
    <citation type="submission" date="2022-06" db="EMBL/GenBank/DDBJ databases">
        <authorList>
            <person name="Legras J.-L."/>
            <person name="Devillers H."/>
            <person name="Grondin C."/>
        </authorList>
    </citation>
    <scope>NUCLEOTIDE SEQUENCE</scope>
    <source>
        <strain evidence="1">CLIB 1444</strain>
    </source>
</reference>
<evidence type="ECO:0000313" key="1">
    <source>
        <dbReference type="EMBL" id="CAH6720467.1"/>
    </source>
</evidence>
<evidence type="ECO:0000313" key="2">
    <source>
        <dbReference type="Proteomes" id="UP001152531"/>
    </source>
</evidence>
<comment type="caution">
    <text evidence="1">The sequence shown here is derived from an EMBL/GenBank/DDBJ whole genome shotgun (WGS) entry which is preliminary data.</text>
</comment>
<accession>A0ACA9Y693</accession>
<keyword evidence="2" id="KW-1185">Reference proteome</keyword>
<proteinExistence type="predicted"/>
<dbReference type="EMBL" id="CALSDN010000004">
    <property type="protein sequence ID" value="CAH6720467.1"/>
    <property type="molecule type" value="Genomic_DNA"/>
</dbReference>
<dbReference type="Proteomes" id="UP001152531">
    <property type="component" value="Unassembled WGS sequence"/>
</dbReference>
<sequence length="594" mass="67543">MLKLSILFLVAKTLAQPVVETWVYSSFEYAPNPEPTYATSVDPKAASGHYAAGYDKLSTLHDAVPTTTYGKWKPDMSNTYTDSDDEYGQSAWFEMWATANIQNFTDSALYTDTVEPTAVPTESLVRPPPDSFKFDDSLKFPSDFIFGVAGSAAQIEGAVSEHGRTPSIQEFLINDQRPRDYITNENYYLYKQDIARLAAIGAEHYSFTIPWSRILPFVLPGTPINKEGIDHYDDVINTCISYGIKPIVTLTHFDTPAMFLGDRNMSTDDAYFYYNGGYDNDTFVEAFVNYGKIVLTHYADRVPIFIGFNEPFLYSGNPLGMKHVVQATKQLHSFYHDEIKGCGKFGIKFNDNFGVPEDPSNPDHVAAAKRFQDIQLGSYGNPLFLGKDFPDALKETFTNDTRYLFTDEELKNASFGADFLGIDPYTYTVVTPPEGGIEACQSNTSHPLWPLCVAESQTRSDGWKIGYKSESYVYITPVQFREYLNYLWNTFKAPIIASEFGYPEWRESEKALGDQVYDLGRSVYYRSFMEAILQAINIDRVKVIGALAWSFADNWEFGDYKQQFGLQVVNRTTQERYYKKSFFDLVQYYQERSS</sequence>
<protein>
    <submittedName>
        <fullName evidence="1">Uncharacterized protein</fullName>
    </submittedName>
</protein>
<gene>
    <name evidence="1" type="ORF">CLIB1444_04S00694</name>
</gene>